<organism evidence="2 3">
    <name type="scientific">Pisolithus microcarpus 441</name>
    <dbReference type="NCBI Taxonomy" id="765257"/>
    <lineage>
        <taxon>Eukaryota</taxon>
        <taxon>Fungi</taxon>
        <taxon>Dikarya</taxon>
        <taxon>Basidiomycota</taxon>
        <taxon>Agaricomycotina</taxon>
        <taxon>Agaricomycetes</taxon>
        <taxon>Agaricomycetidae</taxon>
        <taxon>Boletales</taxon>
        <taxon>Sclerodermatineae</taxon>
        <taxon>Pisolithaceae</taxon>
        <taxon>Pisolithus</taxon>
    </lineage>
</organism>
<dbReference type="OrthoDB" id="2683812at2759"/>
<feature type="region of interest" description="Disordered" evidence="1">
    <location>
        <begin position="1"/>
        <end position="37"/>
    </location>
</feature>
<reference evidence="2 3" key="1">
    <citation type="submission" date="2014-04" db="EMBL/GenBank/DDBJ databases">
        <authorList>
            <consortium name="DOE Joint Genome Institute"/>
            <person name="Kuo A."/>
            <person name="Kohler A."/>
            <person name="Costa M.D."/>
            <person name="Nagy L.G."/>
            <person name="Floudas D."/>
            <person name="Copeland A."/>
            <person name="Barry K.W."/>
            <person name="Cichocki N."/>
            <person name="Veneault-Fourrey C."/>
            <person name="LaButti K."/>
            <person name="Lindquist E.A."/>
            <person name="Lipzen A."/>
            <person name="Lundell T."/>
            <person name="Morin E."/>
            <person name="Murat C."/>
            <person name="Sun H."/>
            <person name="Tunlid A."/>
            <person name="Henrissat B."/>
            <person name="Grigoriev I.V."/>
            <person name="Hibbett D.S."/>
            <person name="Martin F."/>
            <person name="Nordberg H.P."/>
            <person name="Cantor M.N."/>
            <person name="Hua S.X."/>
        </authorList>
    </citation>
    <scope>NUCLEOTIDE SEQUENCE [LARGE SCALE GENOMIC DNA]</scope>
    <source>
        <strain evidence="2 3">441</strain>
    </source>
</reference>
<evidence type="ECO:0000256" key="1">
    <source>
        <dbReference type="SAM" id="MobiDB-lite"/>
    </source>
</evidence>
<dbReference type="AlphaFoldDB" id="A0A0C9ZJI5"/>
<name>A0A0C9ZJI5_9AGAM</name>
<sequence length="55" mass="5902">MTGTPSILVPSSSVHAGSMSAHAKKPTRSYGNLNGTQLQDRGSWKYLVEASRKVI</sequence>
<dbReference type="Proteomes" id="UP000054018">
    <property type="component" value="Unassembled WGS sequence"/>
</dbReference>
<feature type="compositionally biased region" description="Polar residues" evidence="1">
    <location>
        <begin position="1"/>
        <end position="15"/>
    </location>
</feature>
<gene>
    <name evidence="2" type="ORF">PISMIDRAFT_682611</name>
</gene>
<dbReference type="HOGENOM" id="CLU_3033321_0_0_1"/>
<accession>A0A0C9ZJI5</accession>
<proteinExistence type="predicted"/>
<evidence type="ECO:0000313" key="2">
    <source>
        <dbReference type="EMBL" id="KIK20103.1"/>
    </source>
</evidence>
<evidence type="ECO:0000313" key="3">
    <source>
        <dbReference type="Proteomes" id="UP000054018"/>
    </source>
</evidence>
<protein>
    <submittedName>
        <fullName evidence="2">Uncharacterized protein</fullName>
    </submittedName>
</protein>
<dbReference type="EMBL" id="KN833772">
    <property type="protein sequence ID" value="KIK20103.1"/>
    <property type="molecule type" value="Genomic_DNA"/>
</dbReference>
<keyword evidence="3" id="KW-1185">Reference proteome</keyword>
<reference evidence="3" key="2">
    <citation type="submission" date="2015-01" db="EMBL/GenBank/DDBJ databases">
        <title>Evolutionary Origins and Diversification of the Mycorrhizal Mutualists.</title>
        <authorList>
            <consortium name="DOE Joint Genome Institute"/>
            <consortium name="Mycorrhizal Genomics Consortium"/>
            <person name="Kohler A."/>
            <person name="Kuo A."/>
            <person name="Nagy L.G."/>
            <person name="Floudas D."/>
            <person name="Copeland A."/>
            <person name="Barry K.W."/>
            <person name="Cichocki N."/>
            <person name="Veneault-Fourrey C."/>
            <person name="LaButti K."/>
            <person name="Lindquist E.A."/>
            <person name="Lipzen A."/>
            <person name="Lundell T."/>
            <person name="Morin E."/>
            <person name="Murat C."/>
            <person name="Riley R."/>
            <person name="Ohm R."/>
            <person name="Sun H."/>
            <person name="Tunlid A."/>
            <person name="Henrissat B."/>
            <person name="Grigoriev I.V."/>
            <person name="Hibbett D.S."/>
            <person name="Martin F."/>
        </authorList>
    </citation>
    <scope>NUCLEOTIDE SEQUENCE [LARGE SCALE GENOMIC DNA]</scope>
    <source>
        <strain evidence="3">441</strain>
    </source>
</reference>